<evidence type="ECO:0000313" key="5">
    <source>
        <dbReference type="EMBL" id="QCU89328.1"/>
    </source>
</evidence>
<dbReference type="PRINTS" id="PR01657">
    <property type="entry name" value="MCMFAMILY"/>
</dbReference>
<dbReference type="Pfam" id="PF01078">
    <property type="entry name" value="Mg_chelatase"/>
    <property type="match status" value="1"/>
</dbReference>
<evidence type="ECO:0000259" key="4">
    <source>
        <dbReference type="SMART" id="SM00382"/>
    </source>
</evidence>
<keyword evidence="3 5" id="KW-0067">ATP-binding</keyword>
<dbReference type="OrthoDB" id="9813147at2"/>
<keyword evidence="2" id="KW-0547">Nucleotide-binding</keyword>
<dbReference type="RefSeq" id="WP_138563581.1">
    <property type="nucleotide sequence ID" value="NZ_CP040602.1"/>
</dbReference>
<comment type="similarity">
    <text evidence="1">Belongs to the Mg-chelatase subunits D/I family. ComM subfamily.</text>
</comment>
<protein>
    <submittedName>
        <fullName evidence="5">ATP-binding protein</fullName>
    </submittedName>
</protein>
<dbReference type="Pfam" id="PF13541">
    <property type="entry name" value="ChlI"/>
    <property type="match status" value="1"/>
</dbReference>
<dbReference type="GO" id="GO:0005524">
    <property type="term" value="F:ATP binding"/>
    <property type="evidence" value="ECO:0007669"/>
    <property type="project" value="UniProtKB-KW"/>
</dbReference>
<dbReference type="InterPro" id="IPR004482">
    <property type="entry name" value="Mg_chelat-rel"/>
</dbReference>
<dbReference type="EMBL" id="CP040602">
    <property type="protein sequence ID" value="QCU89328.1"/>
    <property type="molecule type" value="Genomic_DNA"/>
</dbReference>
<dbReference type="SUPFAM" id="SSF54211">
    <property type="entry name" value="Ribosomal protein S5 domain 2-like"/>
    <property type="match status" value="1"/>
</dbReference>
<dbReference type="Pfam" id="PF13335">
    <property type="entry name" value="Mg_chelatase_C"/>
    <property type="match status" value="1"/>
</dbReference>
<evidence type="ECO:0000256" key="2">
    <source>
        <dbReference type="ARBA" id="ARBA00022741"/>
    </source>
</evidence>
<dbReference type="InterPro" id="IPR000523">
    <property type="entry name" value="Mg_chelatse_chII-like_cat_dom"/>
</dbReference>
<dbReference type="GO" id="GO:0003677">
    <property type="term" value="F:DNA binding"/>
    <property type="evidence" value="ECO:0007669"/>
    <property type="project" value="InterPro"/>
</dbReference>
<evidence type="ECO:0000313" key="6">
    <source>
        <dbReference type="Proteomes" id="UP000304864"/>
    </source>
</evidence>
<dbReference type="KEGG" id="thig:FE785_01110"/>
<name>A0A4P9K3C2_9GAMM</name>
<dbReference type="NCBIfam" id="TIGR00368">
    <property type="entry name" value="YifB family Mg chelatase-like AAA ATPase"/>
    <property type="match status" value="1"/>
</dbReference>
<organism evidence="5 6">
    <name type="scientific">Thiomicrorhabdus sediminis</name>
    <dbReference type="NCBI Taxonomy" id="2580412"/>
    <lineage>
        <taxon>Bacteria</taxon>
        <taxon>Pseudomonadati</taxon>
        <taxon>Pseudomonadota</taxon>
        <taxon>Gammaproteobacteria</taxon>
        <taxon>Thiotrichales</taxon>
        <taxon>Piscirickettsiaceae</taxon>
        <taxon>Thiomicrorhabdus</taxon>
    </lineage>
</organism>
<dbReference type="CDD" id="cd00009">
    <property type="entry name" value="AAA"/>
    <property type="match status" value="1"/>
</dbReference>
<dbReference type="InterPro" id="IPR001208">
    <property type="entry name" value="MCM_dom"/>
</dbReference>
<dbReference type="SMART" id="SM00382">
    <property type="entry name" value="AAA"/>
    <property type="match status" value="1"/>
</dbReference>
<dbReference type="InterPro" id="IPR003593">
    <property type="entry name" value="AAA+_ATPase"/>
</dbReference>
<dbReference type="InterPro" id="IPR014721">
    <property type="entry name" value="Ribsml_uS5_D2-typ_fold_subgr"/>
</dbReference>
<sequence length="510" mass="55486">MAFAQLQCRALVGMGSPEVAVEVHASNGLPSFSIVGLPETSVKESKERVRSALLNVGLQIPPKRITVNLAPADLPKSGGRFDLVIALALLLATEQVNVSNAACCYECYGELALNGEIRPIQGLLPSLLAAKSSSSLLIVPKANSDEVELFIHSYPQLKDRVFVVENLLQACQVLSGDLEPLAKLSVQAKQPSEPPGTKDFADIFGQLQAKRALEVCASGHHSLLMVGPPGAGKSLLASALISILPALQQDEAIELASIKSLLGQQIDMNGFYQRPFVQPHHTASAASLVGGGTVPKPGALSLAHKGVLFLDELPEFNRQVLEALREPLETKQVNISRVNQHVSYPADNLLVCAMNPSPSGFFPDDALGRCKDTPEQIIRYQKRVSGPLLDRIDLHLQVPAMEIKTLHQKADQSNESSRQIRHRVTQARQRQLARQGCYNSQLDIKQLAEYAEINQPSKHLLEKAGLELGLSARGYHRIIRIARTLADMQEQADIDIVHIAEALSFRSQMS</sequence>
<dbReference type="Gene3D" id="3.40.50.300">
    <property type="entry name" value="P-loop containing nucleotide triphosphate hydrolases"/>
    <property type="match status" value="1"/>
</dbReference>
<dbReference type="AlphaFoldDB" id="A0A4P9K3C2"/>
<reference evidence="5 6" key="1">
    <citation type="submission" date="2019-05" db="EMBL/GenBank/DDBJ databases">
        <title>Thiomicrorhabdus sediminis sp. nov, a novel sulfur-oxidizing bacterium isolated from coastal sediment.</title>
        <authorList>
            <person name="Liu X."/>
        </authorList>
    </citation>
    <scope>NUCLEOTIDE SEQUENCE [LARGE SCALE GENOMIC DNA]</scope>
    <source>
        <strain evidence="5 6">G1</strain>
    </source>
</reference>
<dbReference type="Proteomes" id="UP000304864">
    <property type="component" value="Chromosome"/>
</dbReference>
<dbReference type="InterPro" id="IPR027417">
    <property type="entry name" value="P-loop_NTPase"/>
</dbReference>
<keyword evidence="6" id="KW-1185">Reference proteome</keyword>
<evidence type="ECO:0000256" key="3">
    <source>
        <dbReference type="ARBA" id="ARBA00022840"/>
    </source>
</evidence>
<dbReference type="Gene3D" id="3.30.230.10">
    <property type="match status" value="1"/>
</dbReference>
<dbReference type="InterPro" id="IPR025158">
    <property type="entry name" value="Mg_chelat-rel_C"/>
</dbReference>
<proteinExistence type="inferred from homology"/>
<evidence type="ECO:0000256" key="1">
    <source>
        <dbReference type="ARBA" id="ARBA00006354"/>
    </source>
</evidence>
<dbReference type="PANTHER" id="PTHR32039">
    <property type="entry name" value="MAGNESIUM-CHELATASE SUBUNIT CHLI"/>
    <property type="match status" value="1"/>
</dbReference>
<accession>A0A4P9K3C2</accession>
<dbReference type="PANTHER" id="PTHR32039:SF7">
    <property type="entry name" value="COMPETENCE PROTEIN COMM"/>
    <property type="match status" value="1"/>
</dbReference>
<gene>
    <name evidence="5" type="ORF">FE785_01110</name>
</gene>
<dbReference type="InterPro" id="IPR045006">
    <property type="entry name" value="CHLI-like"/>
</dbReference>
<dbReference type="SUPFAM" id="SSF52540">
    <property type="entry name" value="P-loop containing nucleoside triphosphate hydrolases"/>
    <property type="match status" value="1"/>
</dbReference>
<dbReference type="InterPro" id="IPR020568">
    <property type="entry name" value="Ribosomal_Su5_D2-typ_SF"/>
</dbReference>
<feature type="domain" description="AAA+ ATPase" evidence="4">
    <location>
        <begin position="219"/>
        <end position="402"/>
    </location>
</feature>